<keyword evidence="2" id="KW-0812">Transmembrane</keyword>
<name>A0A315XLB1_9EURY</name>
<keyword evidence="2" id="KW-1133">Transmembrane helix</keyword>
<feature type="region of interest" description="Disordered" evidence="1">
    <location>
        <begin position="203"/>
        <end position="226"/>
    </location>
</feature>
<feature type="compositionally biased region" description="Basic and acidic residues" evidence="1">
    <location>
        <begin position="247"/>
        <end position="268"/>
    </location>
</feature>
<dbReference type="AlphaFoldDB" id="A0A315XLB1"/>
<dbReference type="EMBL" id="MZGS01000028">
    <property type="protein sequence ID" value="PWB85382.1"/>
    <property type="molecule type" value="Genomic_DNA"/>
</dbReference>
<dbReference type="OrthoDB" id="78314at2157"/>
<reference evidence="3 4" key="1">
    <citation type="submission" date="2017-03" db="EMBL/GenBank/DDBJ databases">
        <title>Genome sequence of Methanobrevibacter thaueri.</title>
        <authorList>
            <person name="Poehlein A."/>
            <person name="Seedorf H."/>
            <person name="Daniel R."/>
        </authorList>
    </citation>
    <scope>NUCLEOTIDE SEQUENCE [LARGE SCALE GENOMIC DNA]</scope>
    <source>
        <strain evidence="3 4">DSM 11995</strain>
    </source>
</reference>
<evidence type="ECO:0000256" key="1">
    <source>
        <dbReference type="SAM" id="MobiDB-lite"/>
    </source>
</evidence>
<evidence type="ECO:0000256" key="2">
    <source>
        <dbReference type="SAM" id="Phobius"/>
    </source>
</evidence>
<evidence type="ECO:0000313" key="3">
    <source>
        <dbReference type="EMBL" id="PWB85382.1"/>
    </source>
</evidence>
<feature type="region of interest" description="Disordered" evidence="1">
    <location>
        <begin position="247"/>
        <end position="281"/>
    </location>
</feature>
<feature type="transmembrane region" description="Helical" evidence="2">
    <location>
        <begin position="168"/>
        <end position="187"/>
    </location>
</feature>
<protein>
    <submittedName>
        <fullName evidence="3">Uncharacterized protein</fullName>
    </submittedName>
</protein>
<keyword evidence="4" id="KW-1185">Reference proteome</keyword>
<keyword evidence="2" id="KW-0472">Membrane</keyword>
<evidence type="ECO:0000313" key="4">
    <source>
        <dbReference type="Proteomes" id="UP000251717"/>
    </source>
</evidence>
<dbReference type="RefSeq" id="WP_116592860.1">
    <property type="nucleotide sequence ID" value="NZ_MZGS01000028.1"/>
</dbReference>
<dbReference type="Proteomes" id="UP000251717">
    <property type="component" value="Unassembled WGS sequence"/>
</dbReference>
<gene>
    <name evidence="3" type="ORF">MBBTH_19810</name>
</gene>
<proteinExistence type="predicted"/>
<organism evidence="3 4">
    <name type="scientific">Methanobrevibacter thaueri</name>
    <dbReference type="NCBI Taxonomy" id="190975"/>
    <lineage>
        <taxon>Archaea</taxon>
        <taxon>Methanobacteriati</taxon>
        <taxon>Methanobacteriota</taxon>
        <taxon>Methanomada group</taxon>
        <taxon>Methanobacteria</taxon>
        <taxon>Methanobacteriales</taxon>
        <taxon>Methanobacteriaceae</taxon>
        <taxon>Methanobrevibacter</taxon>
    </lineage>
</organism>
<comment type="caution">
    <text evidence="3">The sequence shown here is derived from an EMBL/GenBank/DDBJ whole genome shotgun (WGS) entry which is preliminary data.</text>
</comment>
<sequence length="320" mass="36386">MKDSKEKEHRISNLKNMISNIKEDDPQSFEGIEEDSELIDYLNEEQSEFEELEIDDEFIYRPGDEDSDAVNLEEDQIDEDFIIKAPKTEDAEEGSVIHEVDEFGDDLVGEISENFDNVINAKIGGKPILAIASAILGVAFLIISVFIFQSRSDRVIDNVVAGETSFMFIIFLVIGFLLLFYGAYKLLNLDNPFEKITSNIDNIEKDDKDDDENTKTEKPSPKVIPKSEIPLDKESYKIGEFDLDELKSSLKKPTDSKNKPKQKEDIPHAKGKSPKKKELTAEEIEYEQVKLDTESIDDIFAEVEDLDDLEIISIDSEKDE</sequence>
<feature type="transmembrane region" description="Helical" evidence="2">
    <location>
        <begin position="128"/>
        <end position="148"/>
    </location>
</feature>
<accession>A0A315XLB1</accession>